<gene>
    <name evidence="2" type="ORF">CH35J_006312</name>
</gene>
<name>A0A4T0W1Q9_9PEZI</name>
<organism evidence="2 3">
    <name type="scientific">Colletotrichum higginsianum</name>
    <dbReference type="NCBI Taxonomy" id="80884"/>
    <lineage>
        <taxon>Eukaryota</taxon>
        <taxon>Fungi</taxon>
        <taxon>Dikarya</taxon>
        <taxon>Ascomycota</taxon>
        <taxon>Pezizomycotina</taxon>
        <taxon>Sordariomycetes</taxon>
        <taxon>Hypocreomycetidae</taxon>
        <taxon>Glomerellales</taxon>
        <taxon>Glomerellaceae</taxon>
        <taxon>Colletotrichum</taxon>
        <taxon>Colletotrichum destructivum species complex</taxon>
    </lineage>
</organism>
<keyword evidence="1" id="KW-0732">Signal</keyword>
<protein>
    <submittedName>
        <fullName evidence="2">Uncharacterized protein</fullName>
    </submittedName>
</protein>
<evidence type="ECO:0000313" key="3">
    <source>
        <dbReference type="Proteomes" id="UP000305883"/>
    </source>
</evidence>
<accession>A0A4T0W1Q9</accession>
<sequence length="167" mass="18290">MKFSKLQVLPCLAFGQLCASTAIDVRELAPRADAFRDNYGSNMCLQVSCDAMVCAESPEDALAVASSGVSLIVGPDCTGWQEGTLKEVSPGTNEKTCPEGRKLYQGTLMVYRAWNNVTKKKNFKTEFVEWEDFKGAQCHGTKDVKCQKDGIKMAPDPNARVCVPWGL</sequence>
<feature type="chain" id="PRO_5020686469" evidence="1">
    <location>
        <begin position="21"/>
        <end position="167"/>
    </location>
</feature>
<evidence type="ECO:0000313" key="2">
    <source>
        <dbReference type="EMBL" id="TIC99102.1"/>
    </source>
</evidence>
<dbReference type="AlphaFoldDB" id="A0A4T0W1Q9"/>
<feature type="signal peptide" evidence="1">
    <location>
        <begin position="1"/>
        <end position="20"/>
    </location>
</feature>
<dbReference type="Proteomes" id="UP000305883">
    <property type="component" value="Unassembled WGS sequence"/>
</dbReference>
<comment type="caution">
    <text evidence="2">The sequence shown here is derived from an EMBL/GenBank/DDBJ whole genome shotgun (WGS) entry which is preliminary data.</text>
</comment>
<dbReference type="EMBL" id="MWPZ01000004">
    <property type="protein sequence ID" value="TIC99102.1"/>
    <property type="molecule type" value="Genomic_DNA"/>
</dbReference>
<evidence type="ECO:0000256" key="1">
    <source>
        <dbReference type="SAM" id="SignalP"/>
    </source>
</evidence>
<dbReference type="OrthoDB" id="4793240at2759"/>
<reference evidence="2 3" key="1">
    <citation type="journal article" date="2019" name="Genome Biol. Evol.">
        <title>Genomic Plasticity Mediated by Transposable Elements in the Plant Pathogenic Fungus Colletotrichum higginsianum.</title>
        <authorList>
            <person name="Tsushima A."/>
            <person name="Gan P."/>
            <person name="Kumakura N."/>
            <person name="Narusaka M."/>
            <person name="Takano Y."/>
            <person name="Narusaka Y."/>
            <person name="Shirasu K."/>
        </authorList>
    </citation>
    <scope>NUCLEOTIDE SEQUENCE [LARGE SCALE GENOMIC DNA]</scope>
    <source>
        <strain evidence="2 3">MAFF305635-RFP</strain>
    </source>
</reference>
<proteinExistence type="predicted"/>